<feature type="region of interest" description="Disordered" evidence="5">
    <location>
        <begin position="126"/>
        <end position="179"/>
    </location>
</feature>
<gene>
    <name evidence="6" type="ORF">ACFPM7_07170</name>
</gene>
<evidence type="ECO:0000256" key="1">
    <source>
        <dbReference type="ARBA" id="ARBA00004196"/>
    </source>
</evidence>
<feature type="compositionally biased region" description="Low complexity" evidence="5">
    <location>
        <begin position="136"/>
        <end position="145"/>
    </location>
</feature>
<dbReference type="RefSeq" id="WP_378245179.1">
    <property type="nucleotide sequence ID" value="NZ_JBHSKF010000003.1"/>
</dbReference>
<keyword evidence="3" id="KW-0479">Metal-binding</keyword>
<dbReference type="PANTHER" id="PTHR42953:SF1">
    <property type="entry name" value="METAL-BINDING PROTEIN HI_0362-RELATED"/>
    <property type="match status" value="1"/>
</dbReference>
<evidence type="ECO:0000256" key="5">
    <source>
        <dbReference type="SAM" id="MobiDB-lite"/>
    </source>
</evidence>
<dbReference type="EMBL" id="JBHSKF010000003">
    <property type="protein sequence ID" value="MFC5286827.1"/>
    <property type="molecule type" value="Genomic_DNA"/>
</dbReference>
<dbReference type="Proteomes" id="UP001596157">
    <property type="component" value="Unassembled WGS sequence"/>
</dbReference>
<keyword evidence="7" id="KW-1185">Reference proteome</keyword>
<comment type="caution">
    <text evidence="6">The sequence shown here is derived from an EMBL/GenBank/DDBJ whole genome shotgun (WGS) entry which is preliminary data.</text>
</comment>
<reference evidence="7" key="1">
    <citation type="journal article" date="2019" name="Int. J. Syst. Evol. Microbiol.">
        <title>The Global Catalogue of Microorganisms (GCM) 10K type strain sequencing project: providing services to taxonomists for standard genome sequencing and annotation.</title>
        <authorList>
            <consortium name="The Broad Institute Genomics Platform"/>
            <consortium name="The Broad Institute Genome Sequencing Center for Infectious Disease"/>
            <person name="Wu L."/>
            <person name="Ma J."/>
        </authorList>
    </citation>
    <scope>NUCLEOTIDE SEQUENCE [LARGE SCALE GENOMIC DNA]</scope>
    <source>
        <strain evidence="7">CCUG 59778</strain>
    </source>
</reference>
<feature type="compositionally biased region" description="Basic and acidic residues" evidence="5">
    <location>
        <begin position="126"/>
        <end position="135"/>
    </location>
</feature>
<dbReference type="Gene3D" id="3.40.50.1980">
    <property type="entry name" value="Nitrogenase molybdenum iron protein domain"/>
    <property type="match status" value="2"/>
</dbReference>
<protein>
    <submittedName>
        <fullName evidence="6">Metal ABC transporter solute-binding protein, Zn/Mn family</fullName>
    </submittedName>
</protein>
<proteinExistence type="predicted"/>
<dbReference type="InterPro" id="IPR050492">
    <property type="entry name" value="Bact_metal-bind_prot9"/>
</dbReference>
<accession>A0ABW0EHF7</accession>
<comment type="subcellular location">
    <subcellularLocation>
        <location evidence="1">Cell envelope</location>
    </subcellularLocation>
</comment>
<keyword evidence="4" id="KW-0732">Signal</keyword>
<evidence type="ECO:0000256" key="4">
    <source>
        <dbReference type="ARBA" id="ARBA00022729"/>
    </source>
</evidence>
<organism evidence="6 7">
    <name type="scientific">Actinokineospora guangxiensis</name>
    <dbReference type="NCBI Taxonomy" id="1490288"/>
    <lineage>
        <taxon>Bacteria</taxon>
        <taxon>Bacillati</taxon>
        <taxon>Actinomycetota</taxon>
        <taxon>Actinomycetes</taxon>
        <taxon>Pseudonocardiales</taxon>
        <taxon>Pseudonocardiaceae</taxon>
        <taxon>Actinokineospora</taxon>
    </lineage>
</organism>
<dbReference type="PANTHER" id="PTHR42953">
    <property type="entry name" value="HIGH-AFFINITY ZINC UPTAKE SYSTEM PROTEIN ZNUA-RELATED"/>
    <property type="match status" value="1"/>
</dbReference>
<evidence type="ECO:0000256" key="2">
    <source>
        <dbReference type="ARBA" id="ARBA00022448"/>
    </source>
</evidence>
<evidence type="ECO:0000256" key="3">
    <source>
        <dbReference type="ARBA" id="ARBA00022723"/>
    </source>
</evidence>
<keyword evidence="2" id="KW-0813">Transport</keyword>
<name>A0ABW0EHF7_9PSEU</name>
<evidence type="ECO:0000313" key="6">
    <source>
        <dbReference type="EMBL" id="MFC5286827.1"/>
    </source>
</evidence>
<sequence length="355" mass="36200">MTKDRRWQAPAIAGAAATLLLGLTACGESPQEPTEPGAAPNATVVVTSTNVWASVVKAVGGDHVEVRPILIDAAADPHGYEAKPADAVAFDGAKLAVSNGGGYDDFFTGLADAAGGDLKRVVAVEAAEGHSHAEEGSAAPTTTAAEESHAEESHAEESHAGEEGHAEEEGHGEEGHDHAHGENEHIWYDLEAVHSVAESIASELSVIDPANIGAFEANVKAFGEGIDGLVAKAQEIGKAKPGAKVVATEPVAAYLLETAGLADATPADFAEAVAEESEPSAAARAATEKLLTDKQVVALLFNEQTATPVTEAVKATAERAGVPVVGVSETLPENATGYLEWMTTQVDSLAAAVTG</sequence>
<dbReference type="Pfam" id="PF01297">
    <property type="entry name" value="ZnuA"/>
    <property type="match status" value="1"/>
</dbReference>
<dbReference type="SUPFAM" id="SSF53807">
    <property type="entry name" value="Helical backbone' metal receptor"/>
    <property type="match status" value="1"/>
</dbReference>
<dbReference type="InterPro" id="IPR006127">
    <property type="entry name" value="ZnuA-like"/>
</dbReference>
<dbReference type="PROSITE" id="PS51257">
    <property type="entry name" value="PROKAR_LIPOPROTEIN"/>
    <property type="match status" value="1"/>
</dbReference>
<evidence type="ECO:0000313" key="7">
    <source>
        <dbReference type="Proteomes" id="UP001596157"/>
    </source>
</evidence>
<feature type="compositionally biased region" description="Basic and acidic residues" evidence="5">
    <location>
        <begin position="146"/>
        <end position="179"/>
    </location>
</feature>